<dbReference type="KEGG" id="pcat:Pcatena_01450"/>
<dbReference type="Proteomes" id="UP000273154">
    <property type="component" value="Chromosome"/>
</dbReference>
<dbReference type="PANTHER" id="PTHR43344">
    <property type="entry name" value="PHOSPHOSERINE PHOSPHATASE"/>
    <property type="match status" value="1"/>
</dbReference>
<dbReference type="GO" id="GO:0016787">
    <property type="term" value="F:hydrolase activity"/>
    <property type="evidence" value="ECO:0007669"/>
    <property type="project" value="UniProtKB-KW"/>
</dbReference>
<reference evidence="6" key="1">
    <citation type="submission" date="2018-11" db="EMBL/GenBank/DDBJ databases">
        <title>Comparative genomics of Parolsenella catena and Libanicoccus massiliensis: Reclassification of Libanicoccus massiliensis as Parolsenella massiliensis comb. nov.</title>
        <authorList>
            <person name="Sakamoto M."/>
            <person name="Ikeyama N."/>
            <person name="Murakami T."/>
            <person name="Mori H."/>
            <person name="Yuki M."/>
            <person name="Ohkuma M."/>
        </authorList>
    </citation>
    <scope>NUCLEOTIDE SEQUENCE [LARGE SCALE GENOMIC DNA]</scope>
    <source>
        <strain evidence="6">JCM 31932</strain>
    </source>
</reference>
<dbReference type="NCBIfam" id="TIGR01488">
    <property type="entry name" value="HAD-SF-IB"/>
    <property type="match status" value="1"/>
</dbReference>
<dbReference type="InterPro" id="IPR023214">
    <property type="entry name" value="HAD_sf"/>
</dbReference>
<dbReference type="Pfam" id="PF12710">
    <property type="entry name" value="HAD"/>
    <property type="match status" value="1"/>
</dbReference>
<dbReference type="AlphaFoldDB" id="A0A3G9JVW7"/>
<keyword evidence="6" id="KW-1185">Reference proteome</keyword>
<gene>
    <name evidence="5" type="ORF">Pcatena_01450</name>
</gene>
<proteinExistence type="inferred from homology"/>
<dbReference type="SUPFAM" id="SSF56784">
    <property type="entry name" value="HAD-like"/>
    <property type="match status" value="1"/>
</dbReference>
<dbReference type="InterPro" id="IPR050582">
    <property type="entry name" value="HAD-like_SerB"/>
</dbReference>
<dbReference type="GeneID" id="88848288"/>
<evidence type="ECO:0008006" key="7">
    <source>
        <dbReference type="Google" id="ProtNLM"/>
    </source>
</evidence>
<protein>
    <recommendedName>
        <fullName evidence="7">Haloacid dehalogenase</fullName>
    </recommendedName>
</protein>
<evidence type="ECO:0000313" key="6">
    <source>
        <dbReference type="Proteomes" id="UP000273154"/>
    </source>
</evidence>
<dbReference type="NCBIfam" id="TIGR01490">
    <property type="entry name" value="HAD-SF-IB-hyp1"/>
    <property type="match status" value="1"/>
</dbReference>
<keyword evidence="3" id="KW-0378">Hydrolase</keyword>
<organism evidence="5 6">
    <name type="scientific">Parolsenella catena</name>
    <dbReference type="NCBI Taxonomy" id="2003188"/>
    <lineage>
        <taxon>Bacteria</taxon>
        <taxon>Bacillati</taxon>
        <taxon>Actinomycetota</taxon>
        <taxon>Coriobacteriia</taxon>
        <taxon>Coriobacteriales</taxon>
        <taxon>Atopobiaceae</taxon>
        <taxon>Parolsenella</taxon>
    </lineage>
</organism>
<evidence type="ECO:0000256" key="2">
    <source>
        <dbReference type="ARBA" id="ARBA00022723"/>
    </source>
</evidence>
<dbReference type="GO" id="GO:0046872">
    <property type="term" value="F:metal ion binding"/>
    <property type="evidence" value="ECO:0007669"/>
    <property type="project" value="UniProtKB-KW"/>
</dbReference>
<dbReference type="Gene3D" id="3.40.50.1000">
    <property type="entry name" value="HAD superfamily/HAD-like"/>
    <property type="match status" value="1"/>
</dbReference>
<dbReference type="RefSeq" id="WP_232619857.1">
    <property type="nucleotide sequence ID" value="NZ_AP019367.1"/>
</dbReference>
<evidence type="ECO:0000313" key="5">
    <source>
        <dbReference type="EMBL" id="BBH49558.1"/>
    </source>
</evidence>
<dbReference type="PANTHER" id="PTHR43344:SF13">
    <property type="entry name" value="PHOSPHATASE RV3661-RELATED"/>
    <property type="match status" value="1"/>
</dbReference>
<name>A0A3G9JVW7_9ACTN</name>
<keyword evidence="4" id="KW-0460">Magnesium</keyword>
<dbReference type="EMBL" id="AP019367">
    <property type="protein sequence ID" value="BBH49558.1"/>
    <property type="molecule type" value="Genomic_DNA"/>
</dbReference>
<sequence>MSDYAQREAYAPAHGEASLAVFDYDGTIMDGQSGQLFSLYLLRHGLITRRTALRLGWWGVRYKLHLPYRQDESRELIFRDLARYDHDEVMRIMRDFYAELLAPRTRADAKAEIERCQADGMTCVLVSATFFEMARVAAEELGIEGVAATHMELDERGRFTGRVEGEVVAGEGKVRAVCRWANEAIGEGTWHIARAYGDHFTDEPLLELADEPCAVCPGSTLSRIARRRGWRIARWS</sequence>
<dbReference type="InterPro" id="IPR006385">
    <property type="entry name" value="HAD_hydro_SerB1"/>
</dbReference>
<evidence type="ECO:0000256" key="1">
    <source>
        <dbReference type="ARBA" id="ARBA00009184"/>
    </source>
</evidence>
<dbReference type="Gene3D" id="1.20.1440.100">
    <property type="entry name" value="SG protein - dephosphorylation function"/>
    <property type="match status" value="1"/>
</dbReference>
<evidence type="ECO:0000256" key="4">
    <source>
        <dbReference type="ARBA" id="ARBA00022842"/>
    </source>
</evidence>
<keyword evidence="2" id="KW-0479">Metal-binding</keyword>
<comment type="similarity">
    <text evidence="1">Belongs to the HAD-like hydrolase superfamily. SerB family.</text>
</comment>
<dbReference type="InterPro" id="IPR036412">
    <property type="entry name" value="HAD-like_sf"/>
</dbReference>
<evidence type="ECO:0000256" key="3">
    <source>
        <dbReference type="ARBA" id="ARBA00022801"/>
    </source>
</evidence>
<accession>A0A3G9JVW7</accession>